<evidence type="ECO:0000313" key="2">
    <source>
        <dbReference type="EMBL" id="KKA20270.1"/>
    </source>
</evidence>
<dbReference type="EMBL" id="LASV01000276">
    <property type="protein sequence ID" value="KKA20270.1"/>
    <property type="molecule type" value="Genomic_DNA"/>
</dbReference>
<organism evidence="2 3">
    <name type="scientific">Rasamsonia emersonii (strain ATCC 16479 / CBS 393.64 / IMI 116815)</name>
    <dbReference type="NCBI Taxonomy" id="1408163"/>
    <lineage>
        <taxon>Eukaryota</taxon>
        <taxon>Fungi</taxon>
        <taxon>Dikarya</taxon>
        <taxon>Ascomycota</taxon>
        <taxon>Pezizomycotina</taxon>
        <taxon>Eurotiomycetes</taxon>
        <taxon>Eurotiomycetidae</taxon>
        <taxon>Eurotiales</taxon>
        <taxon>Trichocomaceae</taxon>
        <taxon>Rasamsonia</taxon>
    </lineage>
</organism>
<dbReference type="Proteomes" id="UP000053958">
    <property type="component" value="Unassembled WGS sequence"/>
</dbReference>
<evidence type="ECO:0000256" key="1">
    <source>
        <dbReference type="SAM" id="MobiDB-lite"/>
    </source>
</evidence>
<feature type="compositionally biased region" description="Basic and acidic residues" evidence="1">
    <location>
        <begin position="101"/>
        <end position="113"/>
    </location>
</feature>
<dbReference type="GeneID" id="25318073"/>
<comment type="caution">
    <text evidence="2">The sequence shown here is derived from an EMBL/GenBank/DDBJ whole genome shotgun (WGS) entry which is preliminary data.</text>
</comment>
<dbReference type="RefSeq" id="XP_013326882.1">
    <property type="nucleotide sequence ID" value="XM_013471428.1"/>
</dbReference>
<accession>A0A0F4YQA6</accession>
<proteinExistence type="predicted"/>
<feature type="region of interest" description="Disordered" evidence="1">
    <location>
        <begin position="66"/>
        <end position="138"/>
    </location>
</feature>
<protein>
    <submittedName>
        <fullName evidence="2">Uncharacterized protein</fullName>
    </submittedName>
</protein>
<sequence length="138" mass="16171">MHIAPADPRLADLDPDIPGVLQLRNGSVFKGNVFDCPCDETHRHGMLLERGDGYYGRQQEREDSLNLFNQREYFPRMNKRKERKKTEEHNLQTARYPTMHEPVDRRQMAERKAFGSRAPSMITLHADMNQTSRSEERT</sequence>
<evidence type="ECO:0000313" key="3">
    <source>
        <dbReference type="Proteomes" id="UP000053958"/>
    </source>
</evidence>
<name>A0A0F4YQA6_RASE3</name>
<reference evidence="2 3" key="1">
    <citation type="submission" date="2015-04" db="EMBL/GenBank/DDBJ databases">
        <authorList>
            <person name="Heijne W.H."/>
            <person name="Fedorova N.D."/>
            <person name="Nierman W.C."/>
            <person name="Vollebregt A.W."/>
            <person name="Zhao Z."/>
            <person name="Wu L."/>
            <person name="Kumar M."/>
            <person name="Stam H."/>
            <person name="van den Berg M.A."/>
            <person name="Pel H.J."/>
        </authorList>
    </citation>
    <scope>NUCLEOTIDE SEQUENCE [LARGE SCALE GENOMIC DNA]</scope>
    <source>
        <strain evidence="2 3">CBS 393.64</strain>
    </source>
</reference>
<gene>
    <name evidence="2" type="ORF">T310_5733</name>
</gene>
<keyword evidence="3" id="KW-1185">Reference proteome</keyword>
<dbReference type="AlphaFoldDB" id="A0A0F4YQA6"/>